<dbReference type="EMBL" id="ML996101">
    <property type="protein sequence ID" value="KAF2740251.1"/>
    <property type="molecule type" value="Genomic_DNA"/>
</dbReference>
<sequence length="310" mass="33688">MASRWAVDLMSAVVRSACELVLACMRESNRSPQEPYVTVRVCRAHSPWVGLQCCSGGSADWSLELSLAIWRSTVAARRGIFVSAREAVHAPHYCDAPWTEGPLDRMSWRDQCTLCWADSSDDGRLLQVRAGTSKAAAIRPWIAYRSKPCIHFIPLRALAQRCLPHLLYLIARILSPGSPIHISAHPVCANSYLLDASMQFISEGCVTGGSCHVPDLGRARARAPTKTGGEQLTSRRMRAMKHSSLDAYAVSEKLCLSGTLFPAALQSHVSFEDEGVPGAIATTMAMAISEVLSTGTLPPIYRGHGRRGST</sequence>
<proteinExistence type="predicted"/>
<name>A0A9P4V853_9PLEO</name>
<dbReference type="AlphaFoldDB" id="A0A9P4V853"/>
<keyword evidence="2" id="KW-1185">Reference proteome</keyword>
<protein>
    <submittedName>
        <fullName evidence="1">Uncharacterized protein</fullName>
    </submittedName>
</protein>
<reference evidence="1" key="1">
    <citation type="journal article" date="2020" name="Stud. Mycol.">
        <title>101 Dothideomycetes genomes: a test case for predicting lifestyles and emergence of pathogens.</title>
        <authorList>
            <person name="Haridas S."/>
            <person name="Albert R."/>
            <person name="Binder M."/>
            <person name="Bloem J."/>
            <person name="Labutti K."/>
            <person name="Salamov A."/>
            <person name="Andreopoulos B."/>
            <person name="Baker S."/>
            <person name="Barry K."/>
            <person name="Bills G."/>
            <person name="Bluhm B."/>
            <person name="Cannon C."/>
            <person name="Castanera R."/>
            <person name="Culley D."/>
            <person name="Daum C."/>
            <person name="Ezra D."/>
            <person name="Gonzalez J."/>
            <person name="Henrissat B."/>
            <person name="Kuo A."/>
            <person name="Liang C."/>
            <person name="Lipzen A."/>
            <person name="Lutzoni F."/>
            <person name="Magnuson J."/>
            <person name="Mondo S."/>
            <person name="Nolan M."/>
            <person name="Ohm R."/>
            <person name="Pangilinan J."/>
            <person name="Park H.-J."/>
            <person name="Ramirez L."/>
            <person name="Alfaro M."/>
            <person name="Sun H."/>
            <person name="Tritt A."/>
            <person name="Yoshinaga Y."/>
            <person name="Zwiers L.-H."/>
            <person name="Turgeon B."/>
            <person name="Goodwin S."/>
            <person name="Spatafora J."/>
            <person name="Crous P."/>
            <person name="Grigoriev I."/>
        </authorList>
    </citation>
    <scope>NUCLEOTIDE SEQUENCE</scope>
    <source>
        <strain evidence="1">CBS 125425</strain>
    </source>
</reference>
<comment type="caution">
    <text evidence="1">The sequence shown here is derived from an EMBL/GenBank/DDBJ whole genome shotgun (WGS) entry which is preliminary data.</text>
</comment>
<dbReference type="Proteomes" id="UP000799444">
    <property type="component" value="Unassembled WGS sequence"/>
</dbReference>
<organism evidence="1 2">
    <name type="scientific">Polyplosphaeria fusca</name>
    <dbReference type="NCBI Taxonomy" id="682080"/>
    <lineage>
        <taxon>Eukaryota</taxon>
        <taxon>Fungi</taxon>
        <taxon>Dikarya</taxon>
        <taxon>Ascomycota</taxon>
        <taxon>Pezizomycotina</taxon>
        <taxon>Dothideomycetes</taxon>
        <taxon>Pleosporomycetidae</taxon>
        <taxon>Pleosporales</taxon>
        <taxon>Tetraplosphaeriaceae</taxon>
        <taxon>Polyplosphaeria</taxon>
    </lineage>
</organism>
<gene>
    <name evidence="1" type="ORF">EJ04DRAFT_239268</name>
</gene>
<evidence type="ECO:0000313" key="2">
    <source>
        <dbReference type="Proteomes" id="UP000799444"/>
    </source>
</evidence>
<evidence type="ECO:0000313" key="1">
    <source>
        <dbReference type="EMBL" id="KAF2740251.1"/>
    </source>
</evidence>
<accession>A0A9P4V853</accession>